<organism evidence="1 2">
    <name type="scientific">Komagataeibacter oboediens</name>
    <dbReference type="NCBI Taxonomy" id="65958"/>
    <lineage>
        <taxon>Bacteria</taxon>
        <taxon>Pseudomonadati</taxon>
        <taxon>Pseudomonadota</taxon>
        <taxon>Alphaproteobacteria</taxon>
        <taxon>Acetobacterales</taxon>
        <taxon>Acetobacteraceae</taxon>
        <taxon>Komagataeibacter</taxon>
    </lineage>
</organism>
<protein>
    <submittedName>
        <fullName evidence="1">Uncharacterized protein</fullName>
    </submittedName>
</protein>
<proteinExistence type="predicted"/>
<sequence length="105" mass="12348">MMQFYISKFWVPFKIDIYISISNNNFMYILRWPRPFGQFCGLDKLYPIDVMPAFGGELEIVARFPDHAVKIRNFSELNAKRGRLRLTPVPPITAMTYVNARTRDL</sequence>
<dbReference type="AlphaFoldDB" id="A0A318QHI0"/>
<comment type="caution">
    <text evidence="1">The sequence shown here is derived from an EMBL/GenBank/DDBJ whole genome shotgun (WGS) entry which is preliminary data.</text>
</comment>
<dbReference type="EMBL" id="NKTX01000081">
    <property type="protein sequence ID" value="PYD79046.1"/>
    <property type="molecule type" value="Genomic_DNA"/>
</dbReference>
<reference evidence="1 2" key="1">
    <citation type="submission" date="2017-07" db="EMBL/GenBank/DDBJ databases">
        <title>A draft genome sequence of Komagataeibacter oboediens LMG 18849.</title>
        <authorList>
            <person name="Skraban J."/>
            <person name="Cleenwerck I."/>
            <person name="Vandamme P."/>
            <person name="Trcek J."/>
        </authorList>
    </citation>
    <scope>NUCLEOTIDE SEQUENCE [LARGE SCALE GENOMIC DNA]</scope>
    <source>
        <strain evidence="1 2">LMG 18849</strain>
    </source>
</reference>
<accession>A0A318QHI0</accession>
<evidence type="ECO:0000313" key="2">
    <source>
        <dbReference type="Proteomes" id="UP000247417"/>
    </source>
</evidence>
<gene>
    <name evidence="1" type="ORF">CFR80_15605</name>
</gene>
<evidence type="ECO:0000313" key="1">
    <source>
        <dbReference type="EMBL" id="PYD79046.1"/>
    </source>
</evidence>
<dbReference type="Proteomes" id="UP000247417">
    <property type="component" value="Unassembled WGS sequence"/>
</dbReference>
<dbReference type="OrthoDB" id="9797478at2"/>
<name>A0A318QHI0_9PROT</name>